<dbReference type="InterPro" id="IPR013525">
    <property type="entry name" value="ABC2_TM"/>
</dbReference>
<name>A0A414RFY1_9BACT</name>
<keyword evidence="4 8" id="KW-1003">Cell membrane</keyword>
<sequence length="373" mass="41948">MKQFIAFVRKEFHHILRDRRTMLILIGMPIVQIILFGFAISTEVRNVQTAILAPSLQTDVRKVMEELDASEYFTVKYVVQSPDEIERLFRRNLIKLAVVFPSDLHRLRFDSEEIQILADATDPNLAVTRSTYAQTILRQAMQTLRQTTTTSAYSQPDKQPVMVYNKLLYNPQMKSAYNFVPGVMGLILMLICAMMTSISIVREKETGTMEVLLVSPVNPLFIILSKAVPYFVLSLLNLTTILLLSVFVLDVPIAGSLPALLGVSLLFIFVSLALGLLISCITHTQVAALLVSAMVLMIPTIILSGIIFPIESMPGILQVLSCLIPARWYVETVRRLMIEGVPLVYVWKEVIVMCLMAVVLITATARKFKNRLE</sequence>
<keyword evidence="5 8" id="KW-0812">Transmembrane</keyword>
<feature type="transmembrane region" description="Helical" evidence="8">
    <location>
        <begin position="345"/>
        <end position="365"/>
    </location>
</feature>
<evidence type="ECO:0000256" key="8">
    <source>
        <dbReference type="RuleBase" id="RU361157"/>
    </source>
</evidence>
<proteinExistence type="inferred from homology"/>
<dbReference type="Pfam" id="PF12698">
    <property type="entry name" value="ABC2_membrane_3"/>
    <property type="match status" value="1"/>
</dbReference>
<gene>
    <name evidence="10" type="ORF">DW653_04715</name>
</gene>
<dbReference type="EMBL" id="QRHQ01000006">
    <property type="protein sequence ID" value="RHF91993.1"/>
    <property type="molecule type" value="Genomic_DNA"/>
</dbReference>
<feature type="transmembrane region" description="Helical" evidence="8">
    <location>
        <begin position="179"/>
        <end position="201"/>
    </location>
</feature>
<evidence type="ECO:0000256" key="7">
    <source>
        <dbReference type="ARBA" id="ARBA00023136"/>
    </source>
</evidence>
<keyword evidence="3 8" id="KW-0813">Transport</keyword>
<dbReference type="PRINTS" id="PR00164">
    <property type="entry name" value="ABC2TRNSPORT"/>
</dbReference>
<dbReference type="GO" id="GO:0140359">
    <property type="term" value="F:ABC-type transporter activity"/>
    <property type="evidence" value="ECO:0007669"/>
    <property type="project" value="InterPro"/>
</dbReference>
<keyword evidence="6 8" id="KW-1133">Transmembrane helix</keyword>
<evidence type="ECO:0000259" key="9">
    <source>
        <dbReference type="PROSITE" id="PS51012"/>
    </source>
</evidence>
<evidence type="ECO:0000256" key="2">
    <source>
        <dbReference type="ARBA" id="ARBA00007783"/>
    </source>
</evidence>
<evidence type="ECO:0000313" key="10">
    <source>
        <dbReference type="EMBL" id="RHF91993.1"/>
    </source>
</evidence>
<dbReference type="Proteomes" id="UP000283485">
    <property type="component" value="Unassembled WGS sequence"/>
</dbReference>
<accession>A0A414RFY1</accession>
<dbReference type="GO" id="GO:0043190">
    <property type="term" value="C:ATP-binding cassette (ABC) transporter complex"/>
    <property type="evidence" value="ECO:0007669"/>
    <property type="project" value="InterPro"/>
</dbReference>
<organism evidence="10 11">
    <name type="scientific">Phocaeicola plebeius</name>
    <dbReference type="NCBI Taxonomy" id="310297"/>
    <lineage>
        <taxon>Bacteria</taxon>
        <taxon>Pseudomonadati</taxon>
        <taxon>Bacteroidota</taxon>
        <taxon>Bacteroidia</taxon>
        <taxon>Bacteroidales</taxon>
        <taxon>Bacteroidaceae</taxon>
        <taxon>Phocaeicola</taxon>
    </lineage>
</organism>
<evidence type="ECO:0000256" key="6">
    <source>
        <dbReference type="ARBA" id="ARBA00022989"/>
    </source>
</evidence>
<feature type="transmembrane region" description="Helical" evidence="8">
    <location>
        <begin position="21"/>
        <end position="40"/>
    </location>
</feature>
<feature type="transmembrane region" description="Helical" evidence="8">
    <location>
        <begin position="259"/>
        <end position="279"/>
    </location>
</feature>
<dbReference type="PROSITE" id="PS51012">
    <property type="entry name" value="ABC_TM2"/>
    <property type="match status" value="1"/>
</dbReference>
<evidence type="ECO:0000256" key="3">
    <source>
        <dbReference type="ARBA" id="ARBA00022448"/>
    </source>
</evidence>
<dbReference type="InterPro" id="IPR000412">
    <property type="entry name" value="ABC_2_transport"/>
</dbReference>
<dbReference type="RefSeq" id="WP_118211283.1">
    <property type="nucleotide sequence ID" value="NZ_DBFUZL010000020.1"/>
</dbReference>
<evidence type="ECO:0000256" key="5">
    <source>
        <dbReference type="ARBA" id="ARBA00022692"/>
    </source>
</evidence>
<dbReference type="InterPro" id="IPR051449">
    <property type="entry name" value="ABC-2_transporter_component"/>
</dbReference>
<comment type="caution">
    <text evidence="10">The sequence shown here is derived from an EMBL/GenBank/DDBJ whole genome shotgun (WGS) entry which is preliminary data.</text>
</comment>
<evidence type="ECO:0000256" key="1">
    <source>
        <dbReference type="ARBA" id="ARBA00004651"/>
    </source>
</evidence>
<dbReference type="InterPro" id="IPR047817">
    <property type="entry name" value="ABC2_TM_bact-type"/>
</dbReference>
<reference evidence="10 11" key="1">
    <citation type="submission" date="2018-08" db="EMBL/GenBank/DDBJ databases">
        <title>A genome reference for cultivated species of the human gut microbiota.</title>
        <authorList>
            <person name="Zou Y."/>
            <person name="Xue W."/>
            <person name="Luo G."/>
        </authorList>
    </citation>
    <scope>NUCLEOTIDE SEQUENCE [LARGE SCALE GENOMIC DNA]</scope>
    <source>
        <strain evidence="10 11">AM23-23</strain>
    </source>
</reference>
<dbReference type="AlphaFoldDB" id="A0A414RFY1"/>
<dbReference type="PANTHER" id="PTHR30294:SF29">
    <property type="entry name" value="MULTIDRUG ABC TRANSPORTER PERMEASE YBHS-RELATED"/>
    <property type="match status" value="1"/>
</dbReference>
<protein>
    <recommendedName>
        <fullName evidence="8">Transport permease protein</fullName>
    </recommendedName>
</protein>
<evidence type="ECO:0000313" key="11">
    <source>
        <dbReference type="Proteomes" id="UP000283485"/>
    </source>
</evidence>
<comment type="subcellular location">
    <subcellularLocation>
        <location evidence="1 8">Cell membrane</location>
        <topology evidence="1 8">Multi-pass membrane protein</topology>
    </subcellularLocation>
</comment>
<dbReference type="PANTHER" id="PTHR30294">
    <property type="entry name" value="MEMBRANE COMPONENT OF ABC TRANSPORTER YHHJ-RELATED"/>
    <property type="match status" value="1"/>
</dbReference>
<feature type="transmembrane region" description="Helical" evidence="8">
    <location>
        <begin position="286"/>
        <end position="310"/>
    </location>
</feature>
<feature type="domain" description="ABC transmembrane type-2" evidence="9">
    <location>
        <begin position="130"/>
        <end position="371"/>
    </location>
</feature>
<evidence type="ECO:0000256" key="4">
    <source>
        <dbReference type="ARBA" id="ARBA00022475"/>
    </source>
</evidence>
<comment type="similarity">
    <text evidence="2 8">Belongs to the ABC-2 integral membrane protein family.</text>
</comment>
<keyword evidence="7 8" id="KW-0472">Membrane</keyword>
<feature type="transmembrane region" description="Helical" evidence="8">
    <location>
        <begin position="230"/>
        <end position="253"/>
    </location>
</feature>